<evidence type="ECO:0000256" key="6">
    <source>
        <dbReference type="ARBA" id="ARBA00023002"/>
    </source>
</evidence>
<dbReference type="Pfam" id="PF07884">
    <property type="entry name" value="VKOR"/>
    <property type="match status" value="1"/>
</dbReference>
<sequence>MTQNNIAPGQTLKKLLYVAGFFGVLLTIVTELSHIYPVILELCGGSKSGCADVASTPFAKIFGVSVAYWGLLSYVVFLFVLYYAPVYILPIASAMLGAEFYFMWIMSSIIHIYCLFCLVQFFTVLLLFALTLGWHIKQPGNLMPVKLWVAPVIALIAFTALAAPVKLGAKAMSTNGSEIVTYWGNLDSKLRIEIYSDYQCGYCRKVEPEVDKIMEKHPNILIIFRDYIINSHKISPVAVSYANAVAFTKGKDEYLKVRKELFFNQKKLYEYLEKHLPTIDFTDELKKKIRQKVDYDMERAATLDIYQTPSLVIYRGNDMVQVVRGFQSYDQIARFLTAE</sequence>
<evidence type="ECO:0000259" key="11">
    <source>
        <dbReference type="SMART" id="SM00756"/>
    </source>
</evidence>
<keyword evidence="8" id="KW-1015">Disulfide bond</keyword>
<keyword evidence="4" id="KW-0874">Quinone</keyword>
<dbReference type="SMART" id="SM00756">
    <property type="entry name" value="VKc"/>
    <property type="match status" value="1"/>
</dbReference>
<dbReference type="InterPro" id="IPR038354">
    <property type="entry name" value="VKOR_sf"/>
</dbReference>
<gene>
    <name evidence="12" type="ORF">MNBD_NITROSPINAE01-1574</name>
</gene>
<evidence type="ECO:0000256" key="3">
    <source>
        <dbReference type="ARBA" id="ARBA00022692"/>
    </source>
</evidence>
<evidence type="ECO:0000256" key="10">
    <source>
        <dbReference type="SAM" id="Phobius"/>
    </source>
</evidence>
<dbReference type="GO" id="GO:0048038">
    <property type="term" value="F:quinone binding"/>
    <property type="evidence" value="ECO:0007669"/>
    <property type="project" value="UniProtKB-KW"/>
</dbReference>
<comment type="subcellular location">
    <subcellularLocation>
        <location evidence="1">Membrane</location>
        <topology evidence="1">Multi-pass membrane protein</topology>
    </subcellularLocation>
</comment>
<dbReference type="InterPro" id="IPR012932">
    <property type="entry name" value="VKOR"/>
</dbReference>
<name>A0A3B1BY33_9ZZZZ</name>
<feature type="transmembrane region" description="Helical" evidence="10">
    <location>
        <begin position="15"/>
        <end position="40"/>
    </location>
</feature>
<keyword evidence="9" id="KW-0676">Redox-active center</keyword>
<dbReference type="InterPro" id="IPR012336">
    <property type="entry name" value="Thioredoxin-like_fold"/>
</dbReference>
<feature type="transmembrane region" description="Helical" evidence="10">
    <location>
        <begin position="148"/>
        <end position="165"/>
    </location>
</feature>
<evidence type="ECO:0000313" key="12">
    <source>
        <dbReference type="EMBL" id="VAX16388.1"/>
    </source>
</evidence>
<evidence type="ECO:0000256" key="1">
    <source>
        <dbReference type="ARBA" id="ARBA00004141"/>
    </source>
</evidence>
<reference evidence="12" key="1">
    <citation type="submission" date="2018-06" db="EMBL/GenBank/DDBJ databases">
        <authorList>
            <person name="Zhirakovskaya E."/>
        </authorList>
    </citation>
    <scope>NUCLEOTIDE SEQUENCE</scope>
</reference>
<evidence type="ECO:0000256" key="2">
    <source>
        <dbReference type="ARBA" id="ARBA00006214"/>
    </source>
</evidence>
<dbReference type="InterPro" id="IPR036249">
    <property type="entry name" value="Thioredoxin-like_sf"/>
</dbReference>
<protein>
    <recommendedName>
        <fullName evidence="11">Vitamin K epoxide reductase domain-containing protein</fullName>
    </recommendedName>
</protein>
<comment type="similarity">
    <text evidence="2">Belongs to the VKOR family.</text>
</comment>
<dbReference type="GO" id="GO:0016491">
    <property type="term" value="F:oxidoreductase activity"/>
    <property type="evidence" value="ECO:0007669"/>
    <property type="project" value="UniProtKB-KW"/>
</dbReference>
<keyword evidence="6" id="KW-0560">Oxidoreductase</keyword>
<dbReference type="AlphaFoldDB" id="A0A3B1BY33"/>
<keyword evidence="5 10" id="KW-1133">Transmembrane helix</keyword>
<organism evidence="12">
    <name type="scientific">hydrothermal vent metagenome</name>
    <dbReference type="NCBI Taxonomy" id="652676"/>
    <lineage>
        <taxon>unclassified sequences</taxon>
        <taxon>metagenomes</taxon>
        <taxon>ecological metagenomes</taxon>
    </lineage>
</organism>
<evidence type="ECO:0000256" key="5">
    <source>
        <dbReference type="ARBA" id="ARBA00022989"/>
    </source>
</evidence>
<feature type="domain" description="Vitamin K epoxide reductase" evidence="11">
    <location>
        <begin position="9"/>
        <end position="135"/>
    </location>
</feature>
<feature type="transmembrane region" description="Helical" evidence="10">
    <location>
        <begin position="112"/>
        <end position="136"/>
    </location>
</feature>
<proteinExistence type="inferred from homology"/>
<evidence type="ECO:0000256" key="9">
    <source>
        <dbReference type="ARBA" id="ARBA00023284"/>
    </source>
</evidence>
<accession>A0A3B1BY33</accession>
<feature type="transmembrane region" description="Helical" evidence="10">
    <location>
        <begin position="61"/>
        <end position="81"/>
    </location>
</feature>
<evidence type="ECO:0000256" key="7">
    <source>
        <dbReference type="ARBA" id="ARBA00023136"/>
    </source>
</evidence>
<keyword evidence="3 10" id="KW-0812">Transmembrane</keyword>
<dbReference type="GO" id="GO:0016020">
    <property type="term" value="C:membrane"/>
    <property type="evidence" value="ECO:0007669"/>
    <property type="project" value="UniProtKB-SubCell"/>
</dbReference>
<evidence type="ECO:0000256" key="4">
    <source>
        <dbReference type="ARBA" id="ARBA00022719"/>
    </source>
</evidence>
<dbReference type="Gene3D" id="3.40.30.10">
    <property type="entry name" value="Glutaredoxin"/>
    <property type="match status" value="1"/>
</dbReference>
<dbReference type="Pfam" id="PF13462">
    <property type="entry name" value="Thioredoxin_4"/>
    <property type="match status" value="1"/>
</dbReference>
<dbReference type="EMBL" id="UOGC01000027">
    <property type="protein sequence ID" value="VAX16388.1"/>
    <property type="molecule type" value="Genomic_DNA"/>
</dbReference>
<keyword evidence="7 10" id="KW-0472">Membrane</keyword>
<dbReference type="SUPFAM" id="SSF52833">
    <property type="entry name" value="Thioredoxin-like"/>
    <property type="match status" value="1"/>
</dbReference>
<evidence type="ECO:0000256" key="8">
    <source>
        <dbReference type="ARBA" id="ARBA00023157"/>
    </source>
</evidence>
<dbReference type="Gene3D" id="1.20.1440.130">
    <property type="entry name" value="VKOR domain"/>
    <property type="match status" value="1"/>
</dbReference>